<reference evidence="1 2" key="1">
    <citation type="submission" date="2017-12" db="EMBL/GenBank/DDBJ databases">
        <title>Detection of the carbapenemase gene blaVIM-5 in members of the Pseudomonas putida group isolated from polluted Nigerian wetlands.</title>
        <authorList>
            <person name="Adelowo O."/>
            <person name="Vollmers J."/>
            <person name="Maeusezahl I."/>
            <person name="Kaster A.-K."/>
            <person name="Mueller J.A."/>
        </authorList>
    </citation>
    <scope>NUCLEOTIDE SEQUENCE [LARGE SCALE GENOMIC DNA]</scope>
    <source>
        <strain evidence="1 2">MR69</strain>
    </source>
</reference>
<gene>
    <name evidence="1" type="ORF">CXG47_24410</name>
</gene>
<dbReference type="RefSeq" id="WP_054890481.1">
    <property type="nucleotide sequence ID" value="NZ_PJCJ01000024.1"/>
</dbReference>
<keyword evidence="2" id="KW-1185">Reference proteome</keyword>
<name>A0ABX4TV57_PSEDL</name>
<sequence length="159" mass="17584">MAEITLQKLHTGASEVVKMVDNQIEEFPREIQEAAEQAVAVAGIEVRDMCAALYREIVVAVANSRRQEKLERIALGIARAKALGKYKGRQPNKLLHQRILECLNSGKTIRRTAKEVNCAKSTVQRVKDAHGLEIKTPSSTTVEPKQDKVSAGLRALGHY</sequence>
<proteinExistence type="predicted"/>
<dbReference type="Proteomes" id="UP000234744">
    <property type="component" value="Unassembled WGS sequence"/>
</dbReference>
<protein>
    <submittedName>
        <fullName evidence="1">Uncharacterized protein</fullName>
    </submittedName>
</protein>
<dbReference type="Gene3D" id="1.10.10.60">
    <property type="entry name" value="Homeodomain-like"/>
    <property type="match status" value="1"/>
</dbReference>
<accession>A0ABX4TV57</accession>
<evidence type="ECO:0000313" key="1">
    <source>
        <dbReference type="EMBL" id="PLV09488.1"/>
    </source>
</evidence>
<organism evidence="1 2">
    <name type="scientific">Pseudomonas plecoglossicida</name>
    <dbReference type="NCBI Taxonomy" id="70775"/>
    <lineage>
        <taxon>Bacteria</taxon>
        <taxon>Pseudomonadati</taxon>
        <taxon>Pseudomonadota</taxon>
        <taxon>Gammaproteobacteria</taxon>
        <taxon>Pseudomonadales</taxon>
        <taxon>Pseudomonadaceae</taxon>
        <taxon>Pseudomonas</taxon>
    </lineage>
</organism>
<comment type="caution">
    <text evidence="1">The sequence shown here is derived from an EMBL/GenBank/DDBJ whole genome shotgun (WGS) entry which is preliminary data.</text>
</comment>
<evidence type="ECO:0000313" key="2">
    <source>
        <dbReference type="Proteomes" id="UP000234744"/>
    </source>
</evidence>
<dbReference type="EMBL" id="PJCJ01000024">
    <property type="protein sequence ID" value="PLV09488.1"/>
    <property type="molecule type" value="Genomic_DNA"/>
</dbReference>